<keyword evidence="11" id="KW-0175">Coiled coil</keyword>
<feature type="transmembrane region" description="Helical" evidence="10">
    <location>
        <begin position="506"/>
        <end position="524"/>
    </location>
</feature>
<evidence type="ECO:0000256" key="2">
    <source>
        <dbReference type="ARBA" id="ARBA00009904"/>
    </source>
</evidence>
<dbReference type="RefSeq" id="WP_010916312.1">
    <property type="nucleotide sequence ID" value="NC_002689.2"/>
</dbReference>
<evidence type="ECO:0000256" key="5">
    <source>
        <dbReference type="ARBA" id="ARBA00022989"/>
    </source>
</evidence>
<name>Q97CP6_THEVO</name>
<evidence type="ECO:0000256" key="10">
    <source>
        <dbReference type="RuleBase" id="RU361189"/>
    </source>
</evidence>
<keyword evidence="4 10" id="KW-0812">Transmembrane</keyword>
<evidence type="ECO:0000256" key="4">
    <source>
        <dbReference type="ARBA" id="ARBA00022692"/>
    </source>
</evidence>
<dbReference type="GO" id="GO:0051117">
    <property type="term" value="F:ATPase binding"/>
    <property type="evidence" value="ECO:0007669"/>
    <property type="project" value="TreeGrafter"/>
</dbReference>
<dbReference type="PANTHER" id="PTHR11629:SF63">
    <property type="entry name" value="V-TYPE PROTON ATPASE SUBUNIT A"/>
    <property type="match status" value="1"/>
</dbReference>
<evidence type="ECO:0000256" key="1">
    <source>
        <dbReference type="ARBA" id="ARBA00004141"/>
    </source>
</evidence>
<comment type="similarity">
    <text evidence="2 10">Belongs to the V-ATPase 116 kDa subunit family.</text>
</comment>
<feature type="transmembrane region" description="Helical" evidence="10">
    <location>
        <begin position="337"/>
        <end position="368"/>
    </location>
</feature>
<comment type="subcellular location">
    <subcellularLocation>
        <location evidence="1">Membrane</location>
        <topology evidence="1">Multi-pass membrane protein</topology>
    </subcellularLocation>
</comment>
<evidence type="ECO:0000256" key="11">
    <source>
        <dbReference type="SAM" id="Coils"/>
    </source>
</evidence>
<gene>
    <name evidence="12" type="ORF">TVG0058686</name>
</gene>
<dbReference type="PaxDb" id="273116-14324269"/>
<comment type="function">
    <text evidence="8">Component of the A-type ATP synthase that produces ATP from ADP in the presence of a proton gradient across the membrane.</text>
</comment>
<dbReference type="OrthoDB" id="85892at2157"/>
<keyword evidence="3 10" id="KW-0813">Transport</keyword>
<dbReference type="AlphaFoldDB" id="Q97CP6"/>
<accession>Q97CP6</accession>
<dbReference type="PANTHER" id="PTHR11629">
    <property type="entry name" value="VACUOLAR PROTON ATPASES"/>
    <property type="match status" value="1"/>
</dbReference>
<dbReference type="InterPro" id="IPR002490">
    <property type="entry name" value="V-ATPase_116kDa_su"/>
</dbReference>
<dbReference type="GO" id="GO:0033179">
    <property type="term" value="C:proton-transporting V-type ATPase, V0 domain"/>
    <property type="evidence" value="ECO:0007669"/>
    <property type="project" value="InterPro"/>
</dbReference>
<keyword evidence="5 10" id="KW-1133">Transmembrane helix</keyword>
<feature type="transmembrane region" description="Helical" evidence="10">
    <location>
        <begin position="474"/>
        <end position="494"/>
    </location>
</feature>
<feature type="coiled-coil region" evidence="11">
    <location>
        <begin position="209"/>
        <end position="247"/>
    </location>
</feature>
<keyword evidence="13" id="KW-1185">Reference proteome</keyword>
<evidence type="ECO:0000256" key="3">
    <source>
        <dbReference type="ARBA" id="ARBA00022448"/>
    </source>
</evidence>
<dbReference type="GO" id="GO:0016471">
    <property type="term" value="C:vacuolar proton-transporting V-type ATPase complex"/>
    <property type="evidence" value="ECO:0007669"/>
    <property type="project" value="TreeGrafter"/>
</dbReference>
<dbReference type="Pfam" id="PF01496">
    <property type="entry name" value="V_ATPase_I"/>
    <property type="match status" value="1"/>
</dbReference>
<dbReference type="GeneID" id="1441542"/>
<organism evidence="12 13">
    <name type="scientific">Thermoplasma volcanium (strain ATCC 51530 / DSM 4299 / JCM 9571 / NBRC 15438 / GSS1)</name>
    <dbReference type="NCBI Taxonomy" id="273116"/>
    <lineage>
        <taxon>Archaea</taxon>
        <taxon>Methanobacteriati</taxon>
        <taxon>Thermoplasmatota</taxon>
        <taxon>Thermoplasmata</taxon>
        <taxon>Thermoplasmatales</taxon>
        <taxon>Thermoplasmataceae</taxon>
        <taxon>Thermoplasma</taxon>
    </lineage>
</organism>
<dbReference type="Proteomes" id="UP000001017">
    <property type="component" value="Chromosome"/>
</dbReference>
<dbReference type="EMBL" id="BA000011">
    <property type="protein sequence ID" value="BAB59197.1"/>
    <property type="molecule type" value="Genomic_DNA"/>
</dbReference>
<evidence type="ECO:0000256" key="9">
    <source>
        <dbReference type="ARBA" id="ARBA00068671"/>
    </source>
</evidence>
<keyword evidence="6 10" id="KW-0406">Ion transport</keyword>
<reference evidence="12 13" key="2">
    <citation type="journal article" date="2000" name="Proc. Natl. Acad. Sci. U.S.A.">
        <title>Archaeal adaptation to higher temperatures revealed by genomic sequence of Thermoplasma volcanium.</title>
        <authorList>
            <person name="Kawashima T."/>
            <person name="Amano N."/>
            <person name="Koike H."/>
            <person name="Makino S."/>
            <person name="Higuchi S."/>
            <person name="Kawashima-Ohya Y."/>
            <person name="Watanabe K."/>
            <person name="Yamazaki M."/>
            <person name="Kanehori K."/>
            <person name="Kawamoto T."/>
            <person name="Nunoshiba T."/>
            <person name="Yamamoto Y."/>
            <person name="Aramaki H."/>
            <person name="Makino K."/>
            <person name="Suzuki M."/>
        </authorList>
    </citation>
    <scope>NUCLEOTIDE SEQUENCE [LARGE SCALE GENOMIC DNA]</scope>
    <source>
        <strain evidence="13">ATCC 51530 / DSM 4299 / JCM 9571 / NBRC 15438 / GSS1</strain>
    </source>
</reference>
<evidence type="ECO:0000313" key="13">
    <source>
        <dbReference type="Proteomes" id="UP000001017"/>
    </source>
</evidence>
<dbReference type="HOGENOM" id="CLU_025558_2_1_2"/>
<feature type="transmembrane region" description="Helical" evidence="10">
    <location>
        <begin position="572"/>
        <end position="597"/>
    </location>
</feature>
<evidence type="ECO:0000256" key="8">
    <source>
        <dbReference type="ARBA" id="ARBA00059506"/>
    </source>
</evidence>
<protein>
    <recommendedName>
        <fullName evidence="9 10">A-type ATP synthase subunit I</fullName>
    </recommendedName>
</protein>
<feature type="transmembrane region" description="Helical" evidence="10">
    <location>
        <begin position="441"/>
        <end position="462"/>
    </location>
</feature>
<dbReference type="eggNOG" id="arCOG04138">
    <property type="taxonomic scope" value="Archaea"/>
</dbReference>
<evidence type="ECO:0000256" key="7">
    <source>
        <dbReference type="ARBA" id="ARBA00023136"/>
    </source>
</evidence>
<sequence length="643" mass="72155">MLKPVKMARILIVAPNSERDKIVSILHDFGMMQIDEVKGDISRLLEPSPAPSKAKEVMDYLQKFRGYESILPKRPVKNKAKFSGLDEVLQEASKINIDEDLRIIVNKQEDIKSSLREIENRLYVVRFFSSYDIDLSIFNGSRFSSYLVPAEDVDVGQFEAVGAKVTRMKGFSVITAPSLISGELAKVANRLGLQIIHIPEVIGKPADVISSLEQKKKDLEDAVASLNKRLEELSDKYYERIAQVREALEIEAKKIDVEEKTKGTKYTFAVEGWIPDEDYEKLHNALNRVIGGSFILSKIKTDEMPPTLLRNPKRISLFEFFIRFYSLPEGTEYDPTLIFALVFPLFFGLMVGDWGYGLFILLMSLWIIRRVDNPPAKSHIPKVISRFILMIMGPQSLKTLARALIPSSIVAIVAGILFNEFFGFSILPFTVFHVYTVLPKLMLIAGYIGLFMVSFGFILGFIEDLYSGDRKGAVDRLGWLFFAIGIATIGLNLIHHALSFSVSTGVSNFIAVGLIIAGIPMIAIKEKSQGFIEMPSIISHILSYLRLVGILIASVVIAEIIDLVFLRSVVSHSIGLAILGIIILVIGQLFNIILAVFEPGIQGARLIYVEFFSKFYHGNGKPFRPFRSERRYTENGINLGEER</sequence>
<reference evidence="12 13" key="1">
    <citation type="journal article" date="1999" name="Proc. Jpn. Acad.">
        <title>Determination of the complete genomic DNA sequence of Thermoplasma volvanium GSS1.</title>
        <authorList>
            <person name="Kawashima T."/>
            <person name="Yamamoto Y."/>
            <person name="Aramaki H."/>
            <person name="Nunoshiba T."/>
            <person name="Kawamoto T."/>
            <person name="Watanabe K."/>
            <person name="Yamazaki M."/>
            <person name="Kanehori K."/>
            <person name="Amano N."/>
            <person name="Ohya Y."/>
            <person name="Makino K."/>
            <person name="Suzuki M."/>
        </authorList>
    </citation>
    <scope>NUCLEOTIDE SEQUENCE [LARGE SCALE GENOMIC DNA]</scope>
    <source>
        <strain evidence="13">ATCC 51530 / DSM 4299 / JCM 9571 / NBRC 15438 / GSS1</strain>
    </source>
</reference>
<dbReference type="PhylomeDB" id="Q97CP6"/>
<keyword evidence="7 10" id="KW-0472">Membrane</keyword>
<proteinExistence type="inferred from homology"/>
<dbReference type="STRING" id="273116.gene:9380820"/>
<dbReference type="KEGG" id="tvo:TVG0058686"/>
<dbReference type="NCBIfam" id="NF004432">
    <property type="entry name" value="PRK05771.3-1"/>
    <property type="match status" value="1"/>
</dbReference>
<dbReference type="GO" id="GO:0046961">
    <property type="term" value="F:proton-transporting ATPase activity, rotational mechanism"/>
    <property type="evidence" value="ECO:0007669"/>
    <property type="project" value="InterPro"/>
</dbReference>
<evidence type="ECO:0000313" key="12">
    <source>
        <dbReference type="EMBL" id="BAB59197.1"/>
    </source>
</evidence>
<evidence type="ECO:0000256" key="6">
    <source>
        <dbReference type="ARBA" id="ARBA00023065"/>
    </source>
</evidence>
<feature type="transmembrane region" description="Helical" evidence="10">
    <location>
        <begin position="544"/>
        <end position="566"/>
    </location>
</feature>
<dbReference type="GO" id="GO:0007035">
    <property type="term" value="P:vacuolar acidification"/>
    <property type="evidence" value="ECO:0007669"/>
    <property type="project" value="TreeGrafter"/>
</dbReference>
<feature type="transmembrane region" description="Helical" evidence="10">
    <location>
        <begin position="409"/>
        <end position="435"/>
    </location>
</feature>